<accession>A0A6A4IHH0</accession>
<evidence type="ECO:0000256" key="3">
    <source>
        <dbReference type="ARBA" id="ARBA00022833"/>
    </source>
</evidence>
<dbReference type="Gene3D" id="3.30.40.10">
    <property type="entry name" value="Zinc/RING finger domain, C3HC4 (zinc finger)"/>
    <property type="match status" value="1"/>
</dbReference>
<dbReference type="InterPro" id="IPR011016">
    <property type="entry name" value="Znf_RING-CH"/>
</dbReference>
<proteinExistence type="predicted"/>
<evidence type="ECO:0000256" key="1">
    <source>
        <dbReference type="ARBA" id="ARBA00022723"/>
    </source>
</evidence>
<organism evidence="8 9">
    <name type="scientific">Gymnopus androsaceus JB14</name>
    <dbReference type="NCBI Taxonomy" id="1447944"/>
    <lineage>
        <taxon>Eukaryota</taxon>
        <taxon>Fungi</taxon>
        <taxon>Dikarya</taxon>
        <taxon>Basidiomycota</taxon>
        <taxon>Agaricomycotina</taxon>
        <taxon>Agaricomycetes</taxon>
        <taxon>Agaricomycetidae</taxon>
        <taxon>Agaricales</taxon>
        <taxon>Marasmiineae</taxon>
        <taxon>Omphalotaceae</taxon>
        <taxon>Gymnopus</taxon>
    </lineage>
</organism>
<dbReference type="SUPFAM" id="SSF57850">
    <property type="entry name" value="RING/U-box"/>
    <property type="match status" value="1"/>
</dbReference>
<sequence length="259" mass="28897">MADGEDQKQCRICFDGVESEEELGRLIRPCLCRGTISYVHVKCLQRWRTSSPNKSAFFSCPQCHYKYKFAARFWAVGIASNPLIIGCISAFIFALLTLASSYVTTYLLAYFQRPSSSGFYIFSSSYWFEDPVEAARDIVRAALGILQDENGVLFDARSRSTGAPSATTQGSPGFLARLIIGLPLLGASSLVQMLSFSLISPIRWLARRRRNNDSRDASALIIAVLICIGCARALYQVYRFTESISKRLLLRAEEIIVEV</sequence>
<keyword evidence="1" id="KW-0479">Metal-binding</keyword>
<evidence type="ECO:0000256" key="2">
    <source>
        <dbReference type="ARBA" id="ARBA00022771"/>
    </source>
</evidence>
<dbReference type="InterPro" id="IPR001841">
    <property type="entry name" value="Znf_RING"/>
</dbReference>
<dbReference type="CDD" id="cd16495">
    <property type="entry name" value="RING_CH-C4HC3_MARCH"/>
    <property type="match status" value="1"/>
</dbReference>
<feature type="transmembrane region" description="Helical" evidence="5">
    <location>
        <begin position="174"/>
        <end position="196"/>
    </location>
</feature>
<dbReference type="PROSITE" id="PS51292">
    <property type="entry name" value="ZF_RING_CH"/>
    <property type="match status" value="1"/>
</dbReference>
<keyword evidence="5" id="KW-0472">Membrane</keyword>
<evidence type="ECO:0000259" key="7">
    <source>
        <dbReference type="PROSITE" id="PS51292"/>
    </source>
</evidence>
<feature type="domain" description="RING-CH-type" evidence="7">
    <location>
        <begin position="2"/>
        <end position="70"/>
    </location>
</feature>
<dbReference type="GO" id="GO:0008270">
    <property type="term" value="F:zinc ion binding"/>
    <property type="evidence" value="ECO:0007669"/>
    <property type="project" value="UniProtKB-KW"/>
</dbReference>
<dbReference type="SMART" id="SM00744">
    <property type="entry name" value="RINGv"/>
    <property type="match status" value="1"/>
</dbReference>
<evidence type="ECO:0000313" key="8">
    <source>
        <dbReference type="EMBL" id="KAE9408174.1"/>
    </source>
</evidence>
<protein>
    <submittedName>
        <fullName evidence="8">Uncharacterized protein</fullName>
    </submittedName>
</protein>
<dbReference type="AlphaFoldDB" id="A0A6A4IHH0"/>
<dbReference type="PANTHER" id="PTHR46347">
    <property type="entry name" value="RING/FYVE/PHD ZINC FINGER SUPERFAMILY PROTEIN"/>
    <property type="match status" value="1"/>
</dbReference>
<name>A0A6A4IHH0_9AGAR</name>
<keyword evidence="5" id="KW-0812">Transmembrane</keyword>
<dbReference type="OrthoDB" id="264354at2759"/>
<keyword evidence="9" id="KW-1185">Reference proteome</keyword>
<gene>
    <name evidence="8" type="ORF">BT96DRAFT_24912</name>
</gene>
<keyword evidence="5" id="KW-1133">Transmembrane helix</keyword>
<evidence type="ECO:0000256" key="5">
    <source>
        <dbReference type="SAM" id="Phobius"/>
    </source>
</evidence>
<evidence type="ECO:0000256" key="4">
    <source>
        <dbReference type="PROSITE-ProRule" id="PRU00175"/>
    </source>
</evidence>
<reference evidence="8" key="1">
    <citation type="journal article" date="2019" name="Environ. Microbiol.">
        <title>Fungal ecological strategies reflected in gene transcription - a case study of two litter decomposers.</title>
        <authorList>
            <person name="Barbi F."/>
            <person name="Kohler A."/>
            <person name="Barry K."/>
            <person name="Baskaran P."/>
            <person name="Daum C."/>
            <person name="Fauchery L."/>
            <person name="Ihrmark K."/>
            <person name="Kuo A."/>
            <person name="LaButti K."/>
            <person name="Lipzen A."/>
            <person name="Morin E."/>
            <person name="Grigoriev I.V."/>
            <person name="Henrissat B."/>
            <person name="Lindahl B."/>
            <person name="Martin F."/>
        </authorList>
    </citation>
    <scope>NUCLEOTIDE SEQUENCE</scope>
    <source>
        <strain evidence="8">JB14</strain>
    </source>
</reference>
<evidence type="ECO:0000259" key="6">
    <source>
        <dbReference type="PROSITE" id="PS50089"/>
    </source>
</evidence>
<dbReference type="EMBL" id="ML769392">
    <property type="protein sequence ID" value="KAE9408174.1"/>
    <property type="molecule type" value="Genomic_DNA"/>
</dbReference>
<dbReference type="Proteomes" id="UP000799118">
    <property type="component" value="Unassembled WGS sequence"/>
</dbReference>
<dbReference type="PROSITE" id="PS50089">
    <property type="entry name" value="ZF_RING_2"/>
    <property type="match status" value="1"/>
</dbReference>
<feature type="transmembrane region" description="Helical" evidence="5">
    <location>
        <begin position="217"/>
        <end position="238"/>
    </location>
</feature>
<feature type="transmembrane region" description="Helical" evidence="5">
    <location>
        <begin position="73"/>
        <end position="98"/>
    </location>
</feature>
<dbReference type="InterPro" id="IPR013083">
    <property type="entry name" value="Znf_RING/FYVE/PHD"/>
</dbReference>
<dbReference type="Pfam" id="PF12906">
    <property type="entry name" value="RINGv"/>
    <property type="match status" value="1"/>
</dbReference>
<dbReference type="PANTHER" id="PTHR46347:SF1">
    <property type="entry name" value="RING_FYVE_PHD ZINC FINGER SUPERFAMILY PROTEIN"/>
    <property type="match status" value="1"/>
</dbReference>
<keyword evidence="2 4" id="KW-0863">Zinc-finger</keyword>
<keyword evidence="3" id="KW-0862">Zinc</keyword>
<feature type="domain" description="RING-type" evidence="6">
    <location>
        <begin position="10"/>
        <end position="64"/>
    </location>
</feature>
<evidence type="ECO:0000313" key="9">
    <source>
        <dbReference type="Proteomes" id="UP000799118"/>
    </source>
</evidence>